<evidence type="ECO:0000256" key="1">
    <source>
        <dbReference type="ARBA" id="ARBA00006817"/>
    </source>
</evidence>
<dbReference type="Gene3D" id="3.30.530.20">
    <property type="match status" value="1"/>
</dbReference>
<comment type="similarity">
    <text evidence="1">Belongs to the AHA1 family.</text>
</comment>
<reference evidence="3 4" key="2">
    <citation type="journal article" date="2016" name="Genome Announc.">
        <title>Draft Genome Sequence of a Versatile Hydrocarbon-Degrading Bacterium, Rhodococcus pyridinivorans Strain KG-16, Collected from Oil Fields in India.</title>
        <authorList>
            <person name="Aggarwal R.K."/>
            <person name="Dawar C."/>
            <person name="Phanindranath R."/>
            <person name="Mutnuri L."/>
            <person name="Dayal A.M."/>
        </authorList>
    </citation>
    <scope>NUCLEOTIDE SEQUENCE [LARGE SCALE GENOMIC DNA]</scope>
    <source>
        <strain evidence="3 4">KG-16</strain>
    </source>
</reference>
<organism evidence="3 4">
    <name type="scientific">Rhodococcus pyridinivorans KG-16</name>
    <dbReference type="NCBI Taxonomy" id="1441730"/>
    <lineage>
        <taxon>Bacteria</taxon>
        <taxon>Bacillati</taxon>
        <taxon>Actinomycetota</taxon>
        <taxon>Actinomycetes</taxon>
        <taxon>Mycobacteriales</taxon>
        <taxon>Nocardiaceae</taxon>
        <taxon>Rhodococcus</taxon>
    </lineage>
</organism>
<evidence type="ECO:0000313" key="3">
    <source>
        <dbReference type="EMBL" id="KSZ57219.1"/>
    </source>
</evidence>
<dbReference type="EMBL" id="AZXY01000010">
    <property type="protein sequence ID" value="KSZ57219.1"/>
    <property type="molecule type" value="Genomic_DNA"/>
</dbReference>
<protein>
    <recommendedName>
        <fullName evidence="2">Activator of Hsp90 ATPase homologue 1/2-like C-terminal domain-containing protein</fullName>
    </recommendedName>
</protein>
<name>A0A0V9UGU1_9NOCA</name>
<dbReference type="Pfam" id="PF08327">
    <property type="entry name" value="AHSA1"/>
    <property type="match status" value="1"/>
</dbReference>
<dbReference type="Proteomes" id="UP000053060">
    <property type="component" value="Unassembled WGS sequence"/>
</dbReference>
<dbReference type="AlphaFoldDB" id="A0A0V9UGU1"/>
<accession>A0A0V9UGU1</accession>
<dbReference type="InterPro" id="IPR013538">
    <property type="entry name" value="ASHA1/2-like_C"/>
</dbReference>
<dbReference type="RefSeq" id="WP_060653247.1">
    <property type="nucleotide sequence ID" value="NZ_AZXY01000010.1"/>
</dbReference>
<dbReference type="InterPro" id="IPR023393">
    <property type="entry name" value="START-like_dom_sf"/>
</dbReference>
<feature type="domain" description="Activator of Hsp90 ATPase homologue 1/2-like C-terminal" evidence="2">
    <location>
        <begin position="35"/>
        <end position="143"/>
    </location>
</feature>
<reference evidence="4" key="1">
    <citation type="submission" date="2015-01" db="EMBL/GenBank/DDBJ databases">
        <title>Draft genome sequence of Rhodococcus pyridinivorans strain KG-16, a hydrocarbon-degrading bacterium.</title>
        <authorList>
            <person name="Aggarwal R.K."/>
            <person name="Dawar C."/>
        </authorList>
    </citation>
    <scope>NUCLEOTIDE SEQUENCE [LARGE SCALE GENOMIC DNA]</scope>
    <source>
        <strain evidence="4">KG-16</strain>
    </source>
</reference>
<comment type="caution">
    <text evidence="3">The sequence shown here is derived from an EMBL/GenBank/DDBJ whole genome shotgun (WGS) entry which is preliminary data.</text>
</comment>
<gene>
    <name evidence="3" type="ORF">Z045_19085</name>
</gene>
<dbReference type="SUPFAM" id="SSF55961">
    <property type="entry name" value="Bet v1-like"/>
    <property type="match status" value="1"/>
</dbReference>
<sequence>MSTPRTITGEVSPERDCPSDSSLVRLIYHRNFLLPIGEVWAALTDSEKLGRWYGTYTGDPATDRVLLTMTDDHDSATTYVDVLRCSPPEGFAVDVDGWQLEVVLRQVGKVTTLEFTHRHVPRSEAGEIGPGWQYYLDRLDAALAGTRPPLWDDYLDLVDEYR</sequence>
<evidence type="ECO:0000313" key="4">
    <source>
        <dbReference type="Proteomes" id="UP000053060"/>
    </source>
</evidence>
<evidence type="ECO:0000259" key="2">
    <source>
        <dbReference type="Pfam" id="PF08327"/>
    </source>
</evidence>
<dbReference type="PATRIC" id="fig|1441730.3.peg.3985"/>
<proteinExistence type="inferred from homology"/>